<proteinExistence type="predicted"/>
<name>A0AAW9TZJ8_RHIML</name>
<comment type="caution">
    <text evidence="3">The sequence shown here is derived from an EMBL/GenBank/DDBJ whole genome shotgun (WGS) entry which is preliminary data.</text>
</comment>
<evidence type="ECO:0000313" key="4">
    <source>
        <dbReference type="Proteomes" id="UP000429484"/>
    </source>
</evidence>
<evidence type="ECO:0000256" key="2">
    <source>
        <dbReference type="SAM" id="Phobius"/>
    </source>
</evidence>
<accession>A0AAW9TZJ8</accession>
<dbReference type="EMBL" id="WISR01000260">
    <property type="protein sequence ID" value="MQW37408.1"/>
    <property type="molecule type" value="Genomic_DNA"/>
</dbReference>
<evidence type="ECO:0000313" key="3">
    <source>
        <dbReference type="EMBL" id="MQW37408.1"/>
    </source>
</evidence>
<gene>
    <name evidence="3" type="ORF">GHK53_32830</name>
</gene>
<feature type="transmembrane region" description="Helical" evidence="2">
    <location>
        <begin position="239"/>
        <end position="256"/>
    </location>
</feature>
<dbReference type="AlphaFoldDB" id="A0AAW9TZJ8"/>
<feature type="transmembrane region" description="Helical" evidence="2">
    <location>
        <begin position="184"/>
        <end position="207"/>
    </location>
</feature>
<feature type="transmembrane region" description="Helical" evidence="2">
    <location>
        <begin position="137"/>
        <end position="164"/>
    </location>
</feature>
<evidence type="ECO:0000256" key="1">
    <source>
        <dbReference type="SAM" id="Coils"/>
    </source>
</evidence>
<sequence>MADVATLGLQVESGSVQKGTDALNQLTGAAARAEAAANGLSGTNRGATGAAAAAAKAYATEGAAAASASKQIEMMNRAANQNRASSRGNLGNIAAQFQDIAVSAQMGMGPLQIALQQGTQLAAVLSSMERPVQGSGAAFLSVLSPASLLTIGIIALVAAGLQMVDWAKLAQSALMAVADVLETVAPYAIAAAAALALIYAPSIVVGIVNVIAVLSRLIVAAGTVAASFTAAWLAAMGPVGWVIAGFSAVLAAAIIFRDEMQQIFGRDIVADAKTGANFVIGSFVAAYHDIKFLWGQFPNVIGAAAIGAANAVIKAMTDMVQRGAGLIDSFASKANQWLPEGMQLGTIGDLGLDKDFQFANKYAEELAAAADKRNGQIASDLSADYLGDFGGAIARGASAATSKLKELAASLTEVDEKSKKRTGGKSEQEKYSDIVAAAERQIAALEAERDAIGLTEQAAAALRYETQLLNEAQQRGISLTDAQKSELSSLAQVMASIEEETRQMGIALDFAKEVTGGFFDDFFAGIENGKSVWASFGDAALGVLDRIADKLLNDVLDAVFQVSGAGAGAGGGGLLSWLFGGGSKVDPWAGLRGYANGTSSARSGVAWVGEKGPELVRFKGGEEVIPNHRLQRPANGNVAPSGGQLNQNGPREIILRVIAEEGPMFRPVIRSESRGVSVETIKQYDAAKANIYQNGEDR</sequence>
<keyword evidence="1" id="KW-0175">Coiled coil</keyword>
<feature type="transmembrane region" description="Helical" evidence="2">
    <location>
        <begin position="293"/>
        <end position="313"/>
    </location>
</feature>
<dbReference type="Proteomes" id="UP000429484">
    <property type="component" value="Unassembled WGS sequence"/>
</dbReference>
<keyword evidence="2" id="KW-0472">Membrane</keyword>
<feature type="coiled-coil region" evidence="1">
    <location>
        <begin position="428"/>
        <end position="455"/>
    </location>
</feature>
<dbReference type="RefSeq" id="WP_153350176.1">
    <property type="nucleotide sequence ID" value="NZ_WISR01000260.1"/>
</dbReference>
<feature type="transmembrane region" description="Helical" evidence="2">
    <location>
        <begin position="214"/>
        <end position="233"/>
    </location>
</feature>
<protein>
    <submittedName>
        <fullName evidence="3">Phage tail tape-measure protein</fullName>
    </submittedName>
</protein>
<keyword evidence="2" id="KW-1133">Transmembrane helix</keyword>
<reference evidence="3 4" key="1">
    <citation type="journal article" date="2013" name="Genome Biol.">
        <title>Comparative genomics of the core and accessory genomes of 48 Sinorhizobium strains comprising five genospecies.</title>
        <authorList>
            <person name="Sugawara M."/>
            <person name="Epstein B."/>
            <person name="Badgley B.D."/>
            <person name="Unno T."/>
            <person name="Xu L."/>
            <person name="Reese J."/>
            <person name="Gyaneshwar P."/>
            <person name="Denny R."/>
            <person name="Mudge J."/>
            <person name="Bharti A.K."/>
            <person name="Farmer A.D."/>
            <person name="May G.D."/>
            <person name="Woodward J.E."/>
            <person name="Medigue C."/>
            <person name="Vallenet D."/>
            <person name="Lajus A."/>
            <person name="Rouy Z."/>
            <person name="Martinez-Vaz B."/>
            <person name="Tiffin P."/>
            <person name="Young N.D."/>
            <person name="Sadowsky M.J."/>
        </authorList>
    </citation>
    <scope>NUCLEOTIDE SEQUENCE [LARGE SCALE GENOMIC DNA]</scope>
    <source>
        <strain evidence="3 4">N6B1</strain>
    </source>
</reference>
<keyword evidence="2" id="KW-0812">Transmembrane</keyword>
<organism evidence="3 4">
    <name type="scientific">Rhizobium meliloti</name>
    <name type="common">Ensifer meliloti</name>
    <name type="synonym">Sinorhizobium meliloti</name>
    <dbReference type="NCBI Taxonomy" id="382"/>
    <lineage>
        <taxon>Bacteria</taxon>
        <taxon>Pseudomonadati</taxon>
        <taxon>Pseudomonadota</taxon>
        <taxon>Alphaproteobacteria</taxon>
        <taxon>Hyphomicrobiales</taxon>
        <taxon>Rhizobiaceae</taxon>
        <taxon>Sinorhizobium/Ensifer group</taxon>
        <taxon>Sinorhizobium</taxon>
    </lineage>
</organism>